<accession>A0A402AS05</accession>
<comment type="caution">
    <text evidence="4">The sequence shown here is derived from an EMBL/GenBank/DDBJ whole genome shotgun (WGS) entry which is preliminary data.</text>
</comment>
<protein>
    <recommendedName>
        <fullName evidence="3">Methyltransferase domain-containing protein</fullName>
    </recommendedName>
</protein>
<dbReference type="Gene3D" id="3.40.50.150">
    <property type="entry name" value="Vaccinia Virus protein VP39"/>
    <property type="match status" value="1"/>
</dbReference>
<evidence type="ECO:0000259" key="3">
    <source>
        <dbReference type="Pfam" id="PF13649"/>
    </source>
</evidence>
<dbReference type="GO" id="GO:0032259">
    <property type="term" value="P:methylation"/>
    <property type="evidence" value="ECO:0007669"/>
    <property type="project" value="UniProtKB-KW"/>
</dbReference>
<dbReference type="PANTHER" id="PTHR44942:SF4">
    <property type="entry name" value="METHYLTRANSFERASE TYPE 11 DOMAIN-CONTAINING PROTEIN"/>
    <property type="match status" value="1"/>
</dbReference>
<keyword evidence="1" id="KW-0489">Methyltransferase</keyword>
<name>A0A402AS05_9CHLR</name>
<dbReference type="Proteomes" id="UP000287188">
    <property type="component" value="Unassembled WGS sequence"/>
</dbReference>
<evidence type="ECO:0000313" key="5">
    <source>
        <dbReference type="Proteomes" id="UP000287188"/>
    </source>
</evidence>
<dbReference type="PANTHER" id="PTHR44942">
    <property type="entry name" value="METHYLTRANSF_11 DOMAIN-CONTAINING PROTEIN"/>
    <property type="match status" value="1"/>
</dbReference>
<dbReference type="InterPro" id="IPR029063">
    <property type="entry name" value="SAM-dependent_MTases_sf"/>
</dbReference>
<dbReference type="Pfam" id="PF13649">
    <property type="entry name" value="Methyltransf_25"/>
    <property type="match status" value="1"/>
</dbReference>
<dbReference type="RefSeq" id="WP_126553830.1">
    <property type="nucleotide sequence ID" value="NZ_BIFS01000001.1"/>
</dbReference>
<organism evidence="4 5">
    <name type="scientific">Dictyobacter kobayashii</name>
    <dbReference type="NCBI Taxonomy" id="2014872"/>
    <lineage>
        <taxon>Bacteria</taxon>
        <taxon>Bacillati</taxon>
        <taxon>Chloroflexota</taxon>
        <taxon>Ktedonobacteria</taxon>
        <taxon>Ktedonobacterales</taxon>
        <taxon>Dictyobacteraceae</taxon>
        <taxon>Dictyobacter</taxon>
    </lineage>
</organism>
<sequence length="258" mass="28832">MPPEPNHLQAKEATRFQEQSIVDNYQYRFPYPPETFSILADLLKDHPYAVLDAGTGLGDLARPLAALVDRVDAIDLSSPMTRKGRSLPGGHHPNLRWTTGAIEQVKLRPPYSLITAGDSLQWMDWDIVLSRFASALTPHGTLALVSRQELWPASIQQLLEHYAIPPTPSPFDLAKELERHHLFQPQGEHTTQAITYTDTEEKILAALHAQISLSPQRMPTTANITAFNQNVHDLLAPQSQNGQLKIQYTATITWGKPL</sequence>
<gene>
    <name evidence="4" type="ORF">KDK_56760</name>
</gene>
<keyword evidence="5" id="KW-1185">Reference proteome</keyword>
<reference evidence="5" key="1">
    <citation type="submission" date="2018-12" db="EMBL/GenBank/DDBJ databases">
        <title>Tengunoibacter tsumagoiensis gen. nov., sp. nov., Dictyobacter kobayashii sp. nov., D. alpinus sp. nov., and D. joshuensis sp. nov. and description of Dictyobacteraceae fam. nov. within the order Ktedonobacterales isolated from Tengu-no-mugimeshi.</title>
        <authorList>
            <person name="Wang C.M."/>
            <person name="Zheng Y."/>
            <person name="Sakai Y."/>
            <person name="Toyoda A."/>
            <person name="Minakuchi Y."/>
            <person name="Abe K."/>
            <person name="Yokota A."/>
            <person name="Yabe S."/>
        </authorList>
    </citation>
    <scope>NUCLEOTIDE SEQUENCE [LARGE SCALE GENOMIC DNA]</scope>
    <source>
        <strain evidence="5">Uno11</strain>
    </source>
</reference>
<dbReference type="EMBL" id="BIFS01000001">
    <property type="protein sequence ID" value="GCE21876.1"/>
    <property type="molecule type" value="Genomic_DNA"/>
</dbReference>
<dbReference type="GO" id="GO:0008168">
    <property type="term" value="F:methyltransferase activity"/>
    <property type="evidence" value="ECO:0007669"/>
    <property type="project" value="UniProtKB-KW"/>
</dbReference>
<dbReference type="AlphaFoldDB" id="A0A402AS05"/>
<dbReference type="OrthoDB" id="9797252at2"/>
<keyword evidence="2" id="KW-0808">Transferase</keyword>
<dbReference type="SUPFAM" id="SSF53335">
    <property type="entry name" value="S-adenosyl-L-methionine-dependent methyltransferases"/>
    <property type="match status" value="1"/>
</dbReference>
<dbReference type="InterPro" id="IPR041698">
    <property type="entry name" value="Methyltransf_25"/>
</dbReference>
<dbReference type="CDD" id="cd02440">
    <property type="entry name" value="AdoMet_MTases"/>
    <property type="match status" value="1"/>
</dbReference>
<dbReference type="InterPro" id="IPR051052">
    <property type="entry name" value="Diverse_substrate_MTase"/>
</dbReference>
<evidence type="ECO:0000313" key="4">
    <source>
        <dbReference type="EMBL" id="GCE21876.1"/>
    </source>
</evidence>
<evidence type="ECO:0000256" key="1">
    <source>
        <dbReference type="ARBA" id="ARBA00022603"/>
    </source>
</evidence>
<feature type="domain" description="Methyltransferase" evidence="3">
    <location>
        <begin position="50"/>
        <end position="140"/>
    </location>
</feature>
<proteinExistence type="predicted"/>
<evidence type="ECO:0000256" key="2">
    <source>
        <dbReference type="ARBA" id="ARBA00022679"/>
    </source>
</evidence>